<keyword evidence="2" id="KW-1185">Reference proteome</keyword>
<dbReference type="Proteomes" id="UP000663090">
    <property type="component" value="Chromosome"/>
</dbReference>
<dbReference type="SUPFAM" id="SSF55486">
    <property type="entry name" value="Metalloproteases ('zincins'), catalytic domain"/>
    <property type="match status" value="1"/>
</dbReference>
<reference evidence="1 2" key="1">
    <citation type="submission" date="2021-02" db="EMBL/GenBank/DDBJ databases">
        <title>De Novo genome assembly of isolated myxobacteria.</title>
        <authorList>
            <person name="Stevens D.C."/>
        </authorList>
    </citation>
    <scope>NUCLEOTIDE SEQUENCE [LARGE SCALE GENOMIC DNA]</scope>
    <source>
        <strain evidence="1 2">SCHIC003</strain>
    </source>
</reference>
<dbReference type="RefSeq" id="WP_206713671.1">
    <property type="nucleotide sequence ID" value="NZ_CP071091.1"/>
</dbReference>
<accession>A0ABX7N2J7</accession>
<proteinExistence type="predicted"/>
<organism evidence="1 2">
    <name type="scientific">Myxococcus landrumensis</name>
    <dbReference type="NCBI Taxonomy" id="2813577"/>
    <lineage>
        <taxon>Bacteria</taxon>
        <taxon>Pseudomonadati</taxon>
        <taxon>Myxococcota</taxon>
        <taxon>Myxococcia</taxon>
        <taxon>Myxococcales</taxon>
        <taxon>Cystobacterineae</taxon>
        <taxon>Myxococcaceae</taxon>
        <taxon>Myxococcus</taxon>
    </lineage>
</organism>
<name>A0ABX7N2J7_9BACT</name>
<gene>
    <name evidence="1" type="ORF">JY572_26535</name>
</gene>
<evidence type="ECO:0000313" key="1">
    <source>
        <dbReference type="EMBL" id="QSQ11932.1"/>
    </source>
</evidence>
<evidence type="ECO:0000313" key="2">
    <source>
        <dbReference type="Proteomes" id="UP000663090"/>
    </source>
</evidence>
<dbReference type="Gene3D" id="3.40.390.10">
    <property type="entry name" value="Collagenase (Catalytic Domain)"/>
    <property type="match status" value="1"/>
</dbReference>
<dbReference type="EMBL" id="CP071091">
    <property type="protein sequence ID" value="QSQ11932.1"/>
    <property type="molecule type" value="Genomic_DNA"/>
</dbReference>
<protein>
    <submittedName>
        <fullName evidence="1">Uncharacterized protein</fullName>
    </submittedName>
</protein>
<dbReference type="InterPro" id="IPR024079">
    <property type="entry name" value="MetalloPept_cat_dom_sf"/>
</dbReference>
<sequence>METSSQGVAAAVPLPLPPGCLIGALDTDQDGICDVVEVLLGTSTTSADTDGDRLSDYVESFGFGGLDLSALGANARKKDVFVEVDYYPNLRPTQGTLNRVITAFANAPVSNPDGSTGINLHLVVDQQIAAADADMDLNPVWTDFDTLKTKYFTANRGPYFHYLVMANRYNGGNSSGISRGIPGHDLVVSLGFAGAGVTELQLAGTIMHELGHNIGLRHGGTDDANYKPNYLSIMNYEYQFYGFSIGGVANVLDYSRVRTASFNELTVNETAAFSPVAPTTEADLARVGGLRFNDALVIGNASANLDFNNNGVIDAASYGRDFNRNGVADIFPASQNDWLALLYDGGGQIGGPGAEALQRLERFVVAPDKMEPCLTVDESRTP</sequence>